<sequence>MNFGIINNRRPVKAREGGNISNPLFNDARLREIAKQMGLDSKDFGKEAANLWKMLDEMAENDPKAYQEFIHEQIKDGPPMAASTNETGTPSASPRYFDPLPGCVVKCTMVDVQQQEQKLFVNLCAHEIVDMPKNPNSDRDVPRDTRAVPHTSNLQIPLVIGSLRKIHDVSGAACHAVDVVFHPWVLERCEWDANFKREVLKLAIEWIQQDAKIKLTTPTGKFIKSRYKGGLNVGDEIITAKFLIDPETQAKPGSNQIGQRPLSTEKPVVAKLATESPTDLLKEISLRDSDERIPKDEFIIALAGEKKAQQCDSKPQVCQDEVKHVPRPISKKLIEVIEPMQDNQKEHMQKKKPSSVVKKGFLNSSKTSLYPKGSNEGKPASAYVNLLSRSKVVDMNEMQQQRKKTVTDEFQFLKPQTSADRKSTDGEIDHGDHEFEQLCMDADPDLKPRHGSEDKTSTEQLFGDHIDEFAKFLTSHS</sequence>
<dbReference type="OrthoDB" id="545063at2759"/>
<keyword evidence="5" id="KW-1185">Reference proteome</keyword>
<comment type="caution">
    <text evidence="4">The sequence shown here is derived from an EMBL/GenBank/DDBJ whole genome shotgun (WGS) entry which is preliminary data.</text>
</comment>
<evidence type="ECO:0000313" key="5">
    <source>
        <dbReference type="Proteomes" id="UP000794436"/>
    </source>
</evidence>
<dbReference type="AlphaFoldDB" id="A0A8K1FCK2"/>
<comment type="similarity">
    <text evidence="1">Belongs to the PIH1 family.</text>
</comment>
<dbReference type="PANTHER" id="PTHR22997">
    <property type="entry name" value="PIH1 DOMAIN-CONTAINING PROTEIN 1"/>
    <property type="match status" value="1"/>
</dbReference>
<accession>A0A8K1FCK2</accession>
<reference evidence="4" key="1">
    <citation type="submission" date="2019-03" db="EMBL/GenBank/DDBJ databases">
        <title>Long read genome sequence of the mycoparasitic Pythium oligandrum ATCC 38472 isolated from sugarbeet rhizosphere.</title>
        <authorList>
            <person name="Gaulin E."/>
        </authorList>
    </citation>
    <scope>NUCLEOTIDE SEQUENCE</scope>
    <source>
        <strain evidence="4">ATCC 38472_TT</strain>
    </source>
</reference>
<evidence type="ECO:0000259" key="3">
    <source>
        <dbReference type="Pfam" id="PF08190"/>
    </source>
</evidence>
<dbReference type="InterPro" id="IPR012981">
    <property type="entry name" value="PIH1_N"/>
</dbReference>
<dbReference type="PANTHER" id="PTHR22997:SF0">
    <property type="entry name" value="PIH1 DOMAIN-CONTAINING PROTEIN 1"/>
    <property type="match status" value="1"/>
</dbReference>
<feature type="domain" description="PIH1 N-terminal" evidence="3">
    <location>
        <begin position="95"/>
        <end position="232"/>
    </location>
</feature>
<dbReference type="InterPro" id="IPR050734">
    <property type="entry name" value="PIH1/Kintoun_subfamily"/>
</dbReference>
<organism evidence="4 5">
    <name type="scientific">Pythium oligandrum</name>
    <name type="common">Mycoparasitic fungus</name>
    <dbReference type="NCBI Taxonomy" id="41045"/>
    <lineage>
        <taxon>Eukaryota</taxon>
        <taxon>Sar</taxon>
        <taxon>Stramenopiles</taxon>
        <taxon>Oomycota</taxon>
        <taxon>Peronosporomycetes</taxon>
        <taxon>Pythiales</taxon>
        <taxon>Pythiaceae</taxon>
        <taxon>Pythium</taxon>
    </lineage>
</organism>
<dbReference type="EMBL" id="SPLM01000144">
    <property type="protein sequence ID" value="TMW57286.1"/>
    <property type="molecule type" value="Genomic_DNA"/>
</dbReference>
<feature type="compositionally biased region" description="Basic and acidic residues" evidence="2">
    <location>
        <begin position="444"/>
        <end position="462"/>
    </location>
</feature>
<protein>
    <recommendedName>
        <fullName evidence="3">PIH1 N-terminal domain-containing protein</fullName>
    </recommendedName>
</protein>
<name>A0A8K1FCK2_PYTOL</name>
<feature type="region of interest" description="Disordered" evidence="2">
    <location>
        <begin position="414"/>
        <end position="462"/>
    </location>
</feature>
<dbReference type="GO" id="GO:0005737">
    <property type="term" value="C:cytoplasm"/>
    <property type="evidence" value="ECO:0007669"/>
    <property type="project" value="TreeGrafter"/>
</dbReference>
<proteinExistence type="inferred from homology"/>
<dbReference type="Proteomes" id="UP000794436">
    <property type="component" value="Unassembled WGS sequence"/>
</dbReference>
<gene>
    <name evidence="4" type="ORF">Poli38472_003211</name>
</gene>
<feature type="compositionally biased region" description="Basic and acidic residues" evidence="2">
    <location>
        <begin position="419"/>
        <end position="436"/>
    </location>
</feature>
<evidence type="ECO:0000256" key="2">
    <source>
        <dbReference type="SAM" id="MobiDB-lite"/>
    </source>
</evidence>
<evidence type="ECO:0000256" key="1">
    <source>
        <dbReference type="ARBA" id="ARBA00008511"/>
    </source>
</evidence>
<dbReference type="Pfam" id="PF08190">
    <property type="entry name" value="PIH1"/>
    <property type="match status" value="1"/>
</dbReference>
<evidence type="ECO:0000313" key="4">
    <source>
        <dbReference type="EMBL" id="TMW57286.1"/>
    </source>
</evidence>